<dbReference type="OrthoDB" id="10262720at2759"/>
<dbReference type="Pfam" id="PF00012">
    <property type="entry name" value="HSP70"/>
    <property type="match status" value="1"/>
</dbReference>
<dbReference type="STRING" id="1109443.G4T592"/>
<keyword evidence="10" id="KW-1185">Reference proteome</keyword>
<dbReference type="PROSITE" id="PS01036">
    <property type="entry name" value="HSP70_3"/>
    <property type="match status" value="1"/>
</dbReference>
<organism evidence="9 10">
    <name type="scientific">Serendipita indica (strain DSM 11827)</name>
    <name type="common">Root endophyte fungus</name>
    <name type="synonym">Piriformospora indica</name>
    <dbReference type="NCBI Taxonomy" id="1109443"/>
    <lineage>
        <taxon>Eukaryota</taxon>
        <taxon>Fungi</taxon>
        <taxon>Dikarya</taxon>
        <taxon>Basidiomycota</taxon>
        <taxon>Agaricomycotina</taxon>
        <taxon>Agaricomycetes</taxon>
        <taxon>Sebacinales</taxon>
        <taxon>Serendipitaceae</taxon>
        <taxon>Serendipita</taxon>
    </lineage>
</organism>
<feature type="region of interest" description="Disordered" evidence="7">
    <location>
        <begin position="562"/>
        <end position="603"/>
    </location>
</feature>
<sequence>MSAVPSHLHRLFLFLVLFFPTLISASVLAIDYGSDFTKVSLMKPGVPFDVVLNRDSKRKIASSVAWKGEERLFGADAVNIAPRFPSASFGSLKLLQGAQYSSAPSQFHALLYPYLKVSEVPARGTHSFVRKEGEEWTNEELVAMQFGYVKDLAESVAGERVRDAVVTVPAWYSQYERQAVLDSLALAGLRGLSLVNDGTAIAVNFAMSRTFPNLEHHIIYDAGAASLRATLVSFHTVTEPISPKSKKTADVTYVSVKGYGYDRVATGSEMDYRLRELLRGKFEAAHMKGKSLKSEHRAIAKLWKEASRVKTILSANTESRVSIESFHNDIDFRTSVARTEFEEACADLNPRFTQPIIDALEQADISIKDVSSIILAGGVSRVPMVQSAIKFTFGENKIAHNVNADEAAVLGAAFYGASLSKQFKTKDIRVEDRALNYLDVMVSYVAESKTGGQRTIQTSILPAKTVYGAKKTMTFKRNHDFNITISYKDADNLDIPPHILEAEIIGVADAVANLTSRGAVDPLVKVSVGMSDSGMITLHDAFVYGEVKEETVVGKLKNLFGGSSSSSSSASDHGETATVSEPSSSSTASSEEPTTTEVKSTPSQVPLEIATTYLSIIPYTADEISEARKRLIAVDTAERLRHKKEEARNMLEGYLYRLRDLLEGEETSPFMLFSKPDERKKLEEKMWDNFRWINEEAESADIKELWSRRDDMEAIEKPIQFRYEEDTAAPRELENLQQALHAGQAFLQSAHQNYTMEDQEGISHRFTLEELEDVKNRLKETADWLESGITEQKKLAKNDDPVLISAEMKARGVTLQNHVLKMSKRKFPKPPVKKDKPKEEKEGEKEKGEPKEEPKITHQDL</sequence>
<dbReference type="InterPro" id="IPR018181">
    <property type="entry name" value="Heat_shock_70_CS"/>
</dbReference>
<dbReference type="GO" id="GO:0005524">
    <property type="term" value="F:ATP binding"/>
    <property type="evidence" value="ECO:0007669"/>
    <property type="project" value="UniProtKB-KW"/>
</dbReference>
<keyword evidence="6" id="KW-0143">Chaperone</keyword>
<dbReference type="OMA" id="SRTPMIQ"/>
<dbReference type="CDD" id="cd10230">
    <property type="entry name" value="ASKHA_NBD_HSP70_HYOU1"/>
    <property type="match status" value="1"/>
</dbReference>
<dbReference type="PANTHER" id="PTHR45639">
    <property type="entry name" value="HSC70CB, ISOFORM G-RELATED"/>
    <property type="match status" value="1"/>
</dbReference>
<dbReference type="Proteomes" id="UP000007148">
    <property type="component" value="Unassembled WGS sequence"/>
</dbReference>
<dbReference type="SUPFAM" id="SSF53067">
    <property type="entry name" value="Actin-like ATPase domain"/>
    <property type="match status" value="2"/>
</dbReference>
<dbReference type="AlphaFoldDB" id="G4T592"/>
<dbReference type="InterPro" id="IPR043129">
    <property type="entry name" value="ATPase_NBD"/>
</dbReference>
<feature type="chain" id="PRO_5003468367" evidence="8">
    <location>
        <begin position="26"/>
        <end position="861"/>
    </location>
</feature>
<comment type="subcellular location">
    <subcellularLocation>
        <location evidence="1">Endoplasmic reticulum lumen</location>
    </subcellularLocation>
</comment>
<dbReference type="FunCoup" id="G4T592">
    <property type="interactions" value="234"/>
</dbReference>
<evidence type="ECO:0000256" key="2">
    <source>
        <dbReference type="ARBA" id="ARBA00022729"/>
    </source>
</evidence>
<dbReference type="GO" id="GO:0034663">
    <property type="term" value="C:endoplasmic reticulum chaperone complex"/>
    <property type="evidence" value="ECO:0007669"/>
    <property type="project" value="TreeGrafter"/>
</dbReference>
<proteinExistence type="predicted"/>
<dbReference type="eggNOG" id="KOG0104">
    <property type="taxonomic scope" value="Eukaryota"/>
</dbReference>
<evidence type="ECO:0000256" key="7">
    <source>
        <dbReference type="SAM" id="MobiDB-lite"/>
    </source>
</evidence>
<dbReference type="InterPro" id="IPR029047">
    <property type="entry name" value="HSP70_peptide-bd_sf"/>
</dbReference>
<evidence type="ECO:0000256" key="4">
    <source>
        <dbReference type="ARBA" id="ARBA00022824"/>
    </source>
</evidence>
<evidence type="ECO:0000256" key="1">
    <source>
        <dbReference type="ARBA" id="ARBA00004319"/>
    </source>
</evidence>
<dbReference type="GO" id="GO:0140662">
    <property type="term" value="F:ATP-dependent protein folding chaperone"/>
    <property type="evidence" value="ECO:0007669"/>
    <property type="project" value="InterPro"/>
</dbReference>
<feature type="signal peptide" evidence="8">
    <location>
        <begin position="1"/>
        <end position="25"/>
    </location>
</feature>
<dbReference type="SUPFAM" id="SSF100934">
    <property type="entry name" value="Heat shock protein 70kD (HSP70), C-terminal subdomain"/>
    <property type="match status" value="1"/>
</dbReference>
<dbReference type="Gene3D" id="2.60.34.10">
    <property type="entry name" value="Substrate Binding Domain Of DNAk, Chain A, domain 1"/>
    <property type="match status" value="1"/>
</dbReference>
<dbReference type="PRINTS" id="PR00301">
    <property type="entry name" value="HEATSHOCK70"/>
</dbReference>
<dbReference type="Gene3D" id="3.90.640.10">
    <property type="entry name" value="Actin, Chain A, domain 4"/>
    <property type="match status" value="1"/>
</dbReference>
<feature type="compositionally biased region" description="Basic and acidic residues" evidence="7">
    <location>
        <begin position="832"/>
        <end position="861"/>
    </location>
</feature>
<keyword evidence="5" id="KW-0067">ATP-binding</keyword>
<dbReference type="PANTHER" id="PTHR45639:SF3">
    <property type="entry name" value="HYPOXIA UP-REGULATED PROTEIN 1"/>
    <property type="match status" value="1"/>
</dbReference>
<name>G4T592_SERID</name>
<dbReference type="GO" id="GO:0005788">
    <property type="term" value="C:endoplasmic reticulum lumen"/>
    <property type="evidence" value="ECO:0007669"/>
    <property type="project" value="UniProtKB-SubCell"/>
</dbReference>
<keyword evidence="4" id="KW-0256">Endoplasmic reticulum</keyword>
<evidence type="ECO:0000256" key="8">
    <source>
        <dbReference type="SAM" id="SignalP"/>
    </source>
</evidence>
<feature type="compositionally biased region" description="Low complexity" evidence="7">
    <location>
        <begin position="563"/>
        <end position="598"/>
    </location>
</feature>
<dbReference type="HOGENOM" id="CLU_005965_5_0_1"/>
<gene>
    <name evidence="9" type="ORF">PIIN_00138</name>
</gene>
<reference evidence="9 10" key="1">
    <citation type="journal article" date="2011" name="PLoS Pathog.">
        <title>Endophytic Life Strategies Decoded by Genome and Transcriptome Analyses of the Mutualistic Root Symbiont Piriformospora indica.</title>
        <authorList>
            <person name="Zuccaro A."/>
            <person name="Lahrmann U."/>
            <person name="Guldener U."/>
            <person name="Langen G."/>
            <person name="Pfiffi S."/>
            <person name="Biedenkopf D."/>
            <person name="Wong P."/>
            <person name="Samans B."/>
            <person name="Grimm C."/>
            <person name="Basiewicz M."/>
            <person name="Murat C."/>
            <person name="Martin F."/>
            <person name="Kogel K.H."/>
        </authorList>
    </citation>
    <scope>NUCLEOTIDE SEQUENCE [LARGE SCALE GENOMIC DNA]</scope>
    <source>
        <strain evidence="9 10">DSM 11827</strain>
    </source>
</reference>
<feature type="region of interest" description="Disordered" evidence="7">
    <location>
        <begin position="815"/>
        <end position="861"/>
    </location>
</feature>
<evidence type="ECO:0000313" key="10">
    <source>
        <dbReference type="Proteomes" id="UP000007148"/>
    </source>
</evidence>
<comment type="caution">
    <text evidence="9">The sequence shown here is derived from an EMBL/GenBank/DDBJ whole genome shotgun (WGS) entry which is preliminary data.</text>
</comment>
<dbReference type="InterPro" id="IPR029048">
    <property type="entry name" value="HSP70_C_sf"/>
</dbReference>
<evidence type="ECO:0000313" key="9">
    <source>
        <dbReference type="EMBL" id="CCA66452.1"/>
    </source>
</evidence>
<protein>
    <submittedName>
        <fullName evidence="9">Related to glucose regulated stress protein, HSP70-like</fullName>
    </submittedName>
</protein>
<dbReference type="Gene3D" id="3.30.30.30">
    <property type="match status" value="1"/>
</dbReference>
<keyword evidence="3" id="KW-0547">Nucleotide-binding</keyword>
<accession>G4T592</accession>
<dbReference type="GO" id="GO:0030968">
    <property type="term" value="P:endoplasmic reticulum unfolded protein response"/>
    <property type="evidence" value="ECO:0007669"/>
    <property type="project" value="TreeGrafter"/>
</dbReference>
<keyword evidence="2 8" id="KW-0732">Signal</keyword>
<dbReference type="Gene3D" id="1.20.1270.10">
    <property type="match status" value="1"/>
</dbReference>
<evidence type="ECO:0000256" key="6">
    <source>
        <dbReference type="ARBA" id="ARBA00023186"/>
    </source>
</evidence>
<dbReference type="InParanoid" id="G4T592"/>
<dbReference type="FunFam" id="3.90.640.10:FF:000004">
    <property type="entry name" value="Heat shock 70 kDa protein 4"/>
    <property type="match status" value="1"/>
</dbReference>
<evidence type="ECO:0000256" key="5">
    <source>
        <dbReference type="ARBA" id="ARBA00022840"/>
    </source>
</evidence>
<dbReference type="EMBL" id="CAFZ01000002">
    <property type="protein sequence ID" value="CCA66452.1"/>
    <property type="molecule type" value="Genomic_DNA"/>
</dbReference>
<dbReference type="InterPro" id="IPR013126">
    <property type="entry name" value="Hsp_70_fam"/>
</dbReference>
<dbReference type="Gene3D" id="3.30.420.40">
    <property type="match status" value="2"/>
</dbReference>
<evidence type="ECO:0000256" key="3">
    <source>
        <dbReference type="ARBA" id="ARBA00022741"/>
    </source>
</evidence>